<keyword evidence="2 7" id="KW-0812">Transmembrane</keyword>
<evidence type="ECO:0000256" key="1">
    <source>
        <dbReference type="ARBA" id="ARBA00004141"/>
    </source>
</evidence>
<dbReference type="GO" id="GO:0016020">
    <property type="term" value="C:membrane"/>
    <property type="evidence" value="ECO:0007669"/>
    <property type="project" value="UniProtKB-SubCell"/>
</dbReference>
<feature type="transmembrane region" description="Helical" evidence="7">
    <location>
        <begin position="82"/>
        <end position="104"/>
    </location>
</feature>
<dbReference type="InterPro" id="IPR052337">
    <property type="entry name" value="SAT4-like"/>
</dbReference>
<feature type="transmembrane region" description="Helical" evidence="7">
    <location>
        <begin position="6"/>
        <end position="30"/>
    </location>
</feature>
<feature type="transmembrane region" description="Helical" evidence="7">
    <location>
        <begin position="352"/>
        <end position="374"/>
    </location>
</feature>
<proteinExistence type="inferred from homology"/>
<dbReference type="PANTHER" id="PTHR33048:SF158">
    <property type="entry name" value="MEMBRANE PROTEIN PTH11-LIKE, PUTATIVE-RELATED"/>
    <property type="match status" value="1"/>
</dbReference>
<evidence type="ECO:0000313" key="9">
    <source>
        <dbReference type="EMBL" id="KAF4635645.1"/>
    </source>
</evidence>
<dbReference type="EMBL" id="JAAMPI010000107">
    <property type="protein sequence ID" value="KAF4635645.1"/>
    <property type="molecule type" value="Genomic_DNA"/>
</dbReference>
<feature type="domain" description="Rhodopsin" evidence="8">
    <location>
        <begin position="80"/>
        <end position="177"/>
    </location>
</feature>
<evidence type="ECO:0000256" key="5">
    <source>
        <dbReference type="ARBA" id="ARBA00038359"/>
    </source>
</evidence>
<feature type="transmembrane region" description="Helical" evidence="7">
    <location>
        <begin position="205"/>
        <end position="226"/>
    </location>
</feature>
<feature type="transmembrane region" description="Helical" evidence="7">
    <location>
        <begin position="165"/>
        <end position="184"/>
    </location>
</feature>
<dbReference type="Pfam" id="PF20684">
    <property type="entry name" value="Fung_rhodopsin"/>
    <property type="match status" value="2"/>
</dbReference>
<dbReference type="AlphaFoldDB" id="A0A8H4RTB9"/>
<comment type="caution">
    <text evidence="9">The sequence shown here is derived from an EMBL/GenBank/DDBJ whole genome shotgun (WGS) entry which is preliminary data.</text>
</comment>
<dbReference type="PANTHER" id="PTHR33048">
    <property type="entry name" value="PTH11-LIKE INTEGRAL MEMBRANE PROTEIN (AFU_ORTHOLOGUE AFUA_5G11245)"/>
    <property type="match status" value="1"/>
</dbReference>
<name>A0A8H4RTB9_9HELO</name>
<keyword evidence="10" id="KW-1185">Reference proteome</keyword>
<reference evidence="9 10" key="1">
    <citation type="submission" date="2020-03" db="EMBL/GenBank/DDBJ databases">
        <title>Draft Genome Sequence of Cudoniella acicularis.</title>
        <authorList>
            <person name="Buettner E."/>
            <person name="Kellner H."/>
        </authorList>
    </citation>
    <scope>NUCLEOTIDE SEQUENCE [LARGE SCALE GENOMIC DNA]</scope>
    <source>
        <strain evidence="9 10">DSM 108380</strain>
    </source>
</reference>
<sequence>MSSYATPAGLIVLGALLPTLGLITTGLRFYTRKIQKAKLLCDDCRGEFQQPFAVAMLLRLLILAPPHYFGSSFDSGTSVLNFVTIATIVVTVLWGIAFFFANLFECGTHFSLNWNATITEALTECIQEPAMNQGYIYSDFILDVFILIMPLPTIWKLHMSPKRRIAVILILALGALQVSWLLLLDETANHSIVYTLQNDFLTSDMDMVAVLVLLSQSAYTGINIWLCNRGVGRHGWDLRLLEALPLLKPLGVVANITEPSIILTKLSLLPFYYRLFFPNLAVKLAVIIGMVFIFVCYTTLMFLFIFLQNQKSLQSTNKTMAVVNVLTDCYVLVLPIYSVVKLYLPKRKKIGLALIFATGVFAIVMSIVGAVFRFKFANDGTDFTWALLNVILVNQIECCVGIMCVCMPLFPAFLNNAYSISSDWMISMRSLRNRIFTRDGSRGSGSNGSTRQNKSSDRDDFVQLKPISASSSLNNGIGHPDGRIITKINAESRGRVHRDNGGIEVTTDYTTGRH</sequence>
<evidence type="ECO:0000256" key="4">
    <source>
        <dbReference type="ARBA" id="ARBA00023136"/>
    </source>
</evidence>
<comment type="similarity">
    <text evidence="5">Belongs to the SAT4 family.</text>
</comment>
<feature type="transmembrane region" description="Helical" evidence="7">
    <location>
        <begin position="140"/>
        <end position="159"/>
    </location>
</feature>
<protein>
    <recommendedName>
        <fullName evidence="8">Rhodopsin domain-containing protein</fullName>
    </recommendedName>
</protein>
<gene>
    <name evidence="9" type="ORF">G7Y89_g2445</name>
</gene>
<feature type="domain" description="Rhodopsin" evidence="8">
    <location>
        <begin position="206"/>
        <end position="413"/>
    </location>
</feature>
<accession>A0A8H4RTB9</accession>
<evidence type="ECO:0000256" key="7">
    <source>
        <dbReference type="SAM" id="Phobius"/>
    </source>
</evidence>
<feature type="transmembrane region" description="Helical" evidence="7">
    <location>
        <begin position="319"/>
        <end position="340"/>
    </location>
</feature>
<feature type="region of interest" description="Disordered" evidence="6">
    <location>
        <begin position="495"/>
        <end position="514"/>
    </location>
</feature>
<evidence type="ECO:0000313" key="10">
    <source>
        <dbReference type="Proteomes" id="UP000566819"/>
    </source>
</evidence>
<feature type="transmembrane region" description="Helical" evidence="7">
    <location>
        <begin position="280"/>
        <end position="307"/>
    </location>
</feature>
<dbReference type="InterPro" id="IPR049326">
    <property type="entry name" value="Rhodopsin_dom_fungi"/>
</dbReference>
<feature type="transmembrane region" description="Helical" evidence="7">
    <location>
        <begin position="386"/>
        <end position="410"/>
    </location>
</feature>
<dbReference type="Proteomes" id="UP000566819">
    <property type="component" value="Unassembled WGS sequence"/>
</dbReference>
<keyword evidence="3 7" id="KW-1133">Transmembrane helix</keyword>
<organism evidence="9 10">
    <name type="scientific">Cudoniella acicularis</name>
    <dbReference type="NCBI Taxonomy" id="354080"/>
    <lineage>
        <taxon>Eukaryota</taxon>
        <taxon>Fungi</taxon>
        <taxon>Dikarya</taxon>
        <taxon>Ascomycota</taxon>
        <taxon>Pezizomycotina</taxon>
        <taxon>Leotiomycetes</taxon>
        <taxon>Helotiales</taxon>
        <taxon>Tricladiaceae</taxon>
        <taxon>Cudoniella</taxon>
    </lineage>
</organism>
<evidence type="ECO:0000256" key="6">
    <source>
        <dbReference type="SAM" id="MobiDB-lite"/>
    </source>
</evidence>
<comment type="subcellular location">
    <subcellularLocation>
        <location evidence="1">Membrane</location>
        <topology evidence="1">Multi-pass membrane protein</topology>
    </subcellularLocation>
</comment>
<keyword evidence="4 7" id="KW-0472">Membrane</keyword>
<evidence type="ECO:0000256" key="2">
    <source>
        <dbReference type="ARBA" id="ARBA00022692"/>
    </source>
</evidence>
<feature type="region of interest" description="Disordered" evidence="6">
    <location>
        <begin position="437"/>
        <end position="458"/>
    </location>
</feature>
<evidence type="ECO:0000256" key="3">
    <source>
        <dbReference type="ARBA" id="ARBA00022989"/>
    </source>
</evidence>
<evidence type="ECO:0000259" key="8">
    <source>
        <dbReference type="Pfam" id="PF20684"/>
    </source>
</evidence>
<dbReference type="OrthoDB" id="5342292at2759"/>